<comment type="caution">
    <text evidence="2">The sequence shown here is derived from an EMBL/GenBank/DDBJ whole genome shotgun (WGS) entry which is preliminary data.</text>
</comment>
<dbReference type="InterPro" id="IPR050312">
    <property type="entry name" value="IolE/XylAMocC-like"/>
</dbReference>
<proteinExistence type="predicted"/>
<dbReference type="InterPro" id="IPR036237">
    <property type="entry name" value="Xyl_isomerase-like_sf"/>
</dbReference>
<accession>A0A0F9W1S8</accession>
<dbReference type="InterPro" id="IPR013022">
    <property type="entry name" value="Xyl_isomerase-like_TIM-brl"/>
</dbReference>
<protein>
    <recommendedName>
        <fullName evidence="1">Xylose isomerase-like TIM barrel domain-containing protein</fullName>
    </recommendedName>
</protein>
<dbReference type="PANTHER" id="PTHR12110">
    <property type="entry name" value="HYDROXYPYRUVATE ISOMERASE"/>
    <property type="match status" value="1"/>
</dbReference>
<dbReference type="EMBL" id="LAZR01000016">
    <property type="protein sequence ID" value="KKO06173.1"/>
    <property type="molecule type" value="Genomic_DNA"/>
</dbReference>
<dbReference type="SUPFAM" id="SSF51658">
    <property type="entry name" value="Xylose isomerase-like"/>
    <property type="match status" value="1"/>
</dbReference>
<dbReference type="Pfam" id="PF01261">
    <property type="entry name" value="AP_endonuc_2"/>
    <property type="match status" value="1"/>
</dbReference>
<feature type="domain" description="Xylose isomerase-like TIM barrel" evidence="1">
    <location>
        <begin position="46"/>
        <end position="215"/>
    </location>
</feature>
<dbReference type="PANTHER" id="PTHR12110:SF21">
    <property type="entry name" value="XYLOSE ISOMERASE-LIKE TIM BARREL DOMAIN-CONTAINING PROTEIN"/>
    <property type="match status" value="1"/>
</dbReference>
<dbReference type="AlphaFoldDB" id="A0A0F9W1S8"/>
<reference evidence="2" key="1">
    <citation type="journal article" date="2015" name="Nature">
        <title>Complex archaea that bridge the gap between prokaryotes and eukaryotes.</title>
        <authorList>
            <person name="Spang A."/>
            <person name="Saw J.H."/>
            <person name="Jorgensen S.L."/>
            <person name="Zaremba-Niedzwiedzka K."/>
            <person name="Martijn J."/>
            <person name="Lind A.E."/>
            <person name="van Eijk R."/>
            <person name="Schleper C."/>
            <person name="Guy L."/>
            <person name="Ettema T.J."/>
        </authorList>
    </citation>
    <scope>NUCLEOTIDE SEQUENCE</scope>
</reference>
<organism evidence="2">
    <name type="scientific">marine sediment metagenome</name>
    <dbReference type="NCBI Taxonomy" id="412755"/>
    <lineage>
        <taxon>unclassified sequences</taxon>
        <taxon>metagenomes</taxon>
        <taxon>ecological metagenomes</taxon>
    </lineage>
</organism>
<name>A0A0F9W1S8_9ZZZZ</name>
<dbReference type="Gene3D" id="3.20.20.150">
    <property type="entry name" value="Divalent-metal-dependent TIM barrel enzymes"/>
    <property type="match status" value="1"/>
</dbReference>
<evidence type="ECO:0000259" key="1">
    <source>
        <dbReference type="Pfam" id="PF01261"/>
    </source>
</evidence>
<sequence length="342" mass="37981">MQNNDFPKLHNATWPGIVGKGLDSEPPIPFDKLLEMTAAAEVNGVKFDGIDLGLLDPHINIDSTDDEIKKIADKIAGYGLNVGSLVAPIWGGPILGTENDRKTFVEMVRKSCRFGKILREHGVRSYGVIRIDSASSPEEWAKNPVKNTELIAKTFREACDVAADFDEKLAAEGEICWGGMHSWKAMVETLEAVNRPNIGFQADMSHTLLYLLGYNAPQDRILPQNFDWNDRETLKAGLKTVTDALRPWTIDFHVAQNDGTVHGTGSHDKTGRHCLATDPNGKLDVANDAGYWLRDENGILTKAFKHICWDGCMFDNAVLTEQKTWNDILATLIKVTELHGWN</sequence>
<evidence type="ECO:0000313" key="2">
    <source>
        <dbReference type="EMBL" id="KKO06173.1"/>
    </source>
</evidence>
<gene>
    <name evidence="2" type="ORF">LCGC14_0065910</name>
</gene>